<reference evidence="2 3" key="1">
    <citation type="journal article" date="2016" name="Nat. Commun.">
        <title>Thousands of microbial genomes shed light on interconnected biogeochemical processes in an aquifer system.</title>
        <authorList>
            <person name="Anantharaman K."/>
            <person name="Brown C.T."/>
            <person name="Hug L.A."/>
            <person name="Sharon I."/>
            <person name="Castelle C.J."/>
            <person name="Probst A.J."/>
            <person name="Thomas B.C."/>
            <person name="Singh A."/>
            <person name="Wilkins M.J."/>
            <person name="Karaoz U."/>
            <person name="Brodie E.L."/>
            <person name="Williams K.H."/>
            <person name="Hubbard S.S."/>
            <person name="Banfield J.F."/>
        </authorList>
    </citation>
    <scope>NUCLEOTIDE SEQUENCE [LARGE SCALE GENOMIC DNA]</scope>
</reference>
<dbReference type="AlphaFoldDB" id="A0A1G2HZQ4"/>
<dbReference type="Proteomes" id="UP000178820">
    <property type="component" value="Unassembled WGS sequence"/>
</dbReference>
<dbReference type="EMBL" id="MHOT01000027">
    <property type="protein sequence ID" value="OGZ67899.1"/>
    <property type="molecule type" value="Genomic_DNA"/>
</dbReference>
<feature type="region of interest" description="Disordered" evidence="1">
    <location>
        <begin position="160"/>
        <end position="179"/>
    </location>
</feature>
<name>A0A1G2HZQ4_9BACT</name>
<evidence type="ECO:0000256" key="1">
    <source>
        <dbReference type="SAM" id="MobiDB-lite"/>
    </source>
</evidence>
<evidence type="ECO:0000313" key="2">
    <source>
        <dbReference type="EMBL" id="OGZ67899.1"/>
    </source>
</evidence>
<accession>A0A1G2HZQ4</accession>
<gene>
    <name evidence="2" type="ORF">A3D44_00105</name>
</gene>
<organism evidence="2 3">
    <name type="scientific">Candidatus Staskawiczbacteria bacterium RIFCSPHIGHO2_02_FULL_42_22</name>
    <dbReference type="NCBI Taxonomy" id="1802207"/>
    <lineage>
        <taxon>Bacteria</taxon>
        <taxon>Candidatus Staskawicziibacteriota</taxon>
    </lineage>
</organism>
<feature type="compositionally biased region" description="Basic and acidic residues" evidence="1">
    <location>
        <begin position="160"/>
        <end position="169"/>
    </location>
</feature>
<comment type="caution">
    <text evidence="2">The sequence shown here is derived from an EMBL/GenBank/DDBJ whole genome shotgun (WGS) entry which is preliminary data.</text>
</comment>
<feature type="region of interest" description="Disordered" evidence="1">
    <location>
        <begin position="192"/>
        <end position="215"/>
    </location>
</feature>
<feature type="compositionally biased region" description="Basic and acidic residues" evidence="1">
    <location>
        <begin position="101"/>
        <end position="112"/>
    </location>
</feature>
<evidence type="ECO:0000313" key="3">
    <source>
        <dbReference type="Proteomes" id="UP000178820"/>
    </source>
</evidence>
<protein>
    <submittedName>
        <fullName evidence="2">Uncharacterized protein</fullName>
    </submittedName>
</protein>
<proteinExistence type="predicted"/>
<feature type="region of interest" description="Disordered" evidence="1">
    <location>
        <begin position="272"/>
        <end position="316"/>
    </location>
</feature>
<dbReference type="STRING" id="1802207.A3D44_00105"/>
<feature type="region of interest" description="Disordered" evidence="1">
    <location>
        <begin position="40"/>
        <end position="127"/>
    </location>
</feature>
<sequence>MAISNQEPQLKEFLQHVDIRTMKKDLARLRELDALQERKKIGEIKTSANQPSKQDAPFPAPKPPAENGKPVATIMPSTAIAGKLPDGPTPPKENTQIPRPIVREKELPKKDLPSNGPSQEKELLGKEYRPMAWRQELASEEEKQQIFLYKSQRSDLAKQWENINKEEKPPLASEKNGLLNQKRGWQKKLDVLQKEGAAHQDSKPGNREDEEKRTWSYEQEIQQLDEKIKAIDQEYAAVLSRESIIQTEIKKIDEILERMYMGISAREASGQGLKIKLPSPPPAQKAPINFRRLPTPPTKITVQDNSEETGYLKDVSPTAREKLASLGQEEHKKRLKFMEEVEKWAAAEKK</sequence>